<evidence type="ECO:0000313" key="2">
    <source>
        <dbReference type="Proteomes" id="UP000020529"/>
    </source>
</evidence>
<name>A0A015STR0_BACFG</name>
<gene>
    <name evidence="1" type="ORF">M124_2572</name>
</gene>
<dbReference type="PATRIC" id="fig|1339315.3.peg.3269"/>
<dbReference type="InterPro" id="IPR036116">
    <property type="entry name" value="FN3_sf"/>
</dbReference>
<dbReference type="SUPFAM" id="SSF49265">
    <property type="entry name" value="Fibronectin type III"/>
    <property type="match status" value="1"/>
</dbReference>
<dbReference type="Proteomes" id="UP000020529">
    <property type="component" value="Unassembled WGS sequence"/>
</dbReference>
<organism evidence="1 2">
    <name type="scientific">Bacteroides fragilis str. 3988T(B)14</name>
    <dbReference type="NCBI Taxonomy" id="1339315"/>
    <lineage>
        <taxon>Bacteria</taxon>
        <taxon>Pseudomonadati</taxon>
        <taxon>Bacteroidota</taxon>
        <taxon>Bacteroidia</taxon>
        <taxon>Bacteroidales</taxon>
        <taxon>Bacteroidaceae</taxon>
        <taxon>Bacteroides</taxon>
    </lineage>
</organism>
<accession>A0A015STR0</accession>
<comment type="caution">
    <text evidence="1">The sequence shown here is derived from an EMBL/GenBank/DDBJ whole genome shotgun (WGS) entry which is preliminary data.</text>
</comment>
<dbReference type="CDD" id="cd00063">
    <property type="entry name" value="FN3"/>
    <property type="match status" value="1"/>
</dbReference>
<dbReference type="AlphaFoldDB" id="A0A015STR0"/>
<dbReference type="EMBL" id="JGCY01000350">
    <property type="protein sequence ID" value="EXY73672.1"/>
    <property type="molecule type" value="Genomic_DNA"/>
</dbReference>
<sequence>MNKRKLLGLLCLMTLLATSCDNKGDYWGAMESSKATLTLERICDMATLSQDSVELLSNILGMNTEELYRTDVVMIGKVTSEETGFYQYPRFLIAKDREMKEVLTEAYVHRDTEGTFYAFLESNMLPVGETYYCAMVDYNYGYNGRPGLLDHVLGGNTRGERYSEVKPFRLSGLPRLVVHDAHFTGYSFYLSAEVRFKSNGGIIEQGACYSSTKRIPTVDDQKTLARETRNYDYSFLEVEVTDLLPNTHYYIRPYVTTEEGTGYGPVVEFTTEPGTEPIIDYFTMYIDTDRSVNLYATFYIDNYQITHYGYSYGIYSPETGTVTDEQKIEVPLEDNHGQQLSKVITGLRPGILYAFRVYAENGVGVTYSGYQTVKIPVE</sequence>
<protein>
    <submittedName>
        <fullName evidence="1">Fibronectin type III domain protein</fullName>
    </submittedName>
</protein>
<dbReference type="GeneID" id="60368185"/>
<proteinExistence type="predicted"/>
<dbReference type="InterPro" id="IPR013783">
    <property type="entry name" value="Ig-like_fold"/>
</dbReference>
<evidence type="ECO:0000313" key="1">
    <source>
        <dbReference type="EMBL" id="EXY73672.1"/>
    </source>
</evidence>
<dbReference type="PROSITE" id="PS51257">
    <property type="entry name" value="PROKAR_LIPOPROTEIN"/>
    <property type="match status" value="1"/>
</dbReference>
<dbReference type="InterPro" id="IPR003961">
    <property type="entry name" value="FN3_dom"/>
</dbReference>
<reference evidence="1 2" key="1">
    <citation type="submission" date="2014-02" db="EMBL/GenBank/DDBJ databases">
        <authorList>
            <person name="Sears C."/>
            <person name="Carroll K."/>
            <person name="Sack B.R."/>
            <person name="Qadri F."/>
            <person name="Myers L.L."/>
            <person name="Chung G.-T."/>
            <person name="Escheverria P."/>
            <person name="Fraser C.M."/>
            <person name="Sadzewicz L."/>
            <person name="Shefchek K.A."/>
            <person name="Tallon L."/>
            <person name="Das S.P."/>
            <person name="Daugherty S."/>
            <person name="Mongodin E.F."/>
        </authorList>
    </citation>
    <scope>NUCLEOTIDE SEQUENCE [LARGE SCALE GENOMIC DNA]</scope>
    <source>
        <strain evidence="2">3988T(B)14</strain>
    </source>
</reference>
<dbReference type="Gene3D" id="2.60.40.10">
    <property type="entry name" value="Immunoglobulins"/>
    <property type="match status" value="1"/>
</dbReference>
<dbReference type="RefSeq" id="WP_005788982.1">
    <property type="nucleotide sequence ID" value="NZ_JGCY01000350.1"/>
</dbReference>